<accession>A0A6I9YKZ7</accession>
<dbReference type="SUPFAM" id="SSF109640">
    <property type="entry name" value="KRAB domain (Kruppel-associated box)"/>
    <property type="match status" value="1"/>
</dbReference>
<evidence type="ECO:0000259" key="1">
    <source>
        <dbReference type="PROSITE" id="PS50805"/>
    </source>
</evidence>
<evidence type="ECO:0000313" key="2">
    <source>
        <dbReference type="Proteomes" id="UP000504617"/>
    </source>
</evidence>
<dbReference type="PROSITE" id="PS50805">
    <property type="entry name" value="KRAB"/>
    <property type="match status" value="1"/>
</dbReference>
<proteinExistence type="predicted"/>
<dbReference type="InterPro" id="IPR001909">
    <property type="entry name" value="KRAB"/>
</dbReference>
<dbReference type="InterPro" id="IPR036051">
    <property type="entry name" value="KRAB_dom_sf"/>
</dbReference>
<dbReference type="GeneID" id="106551338"/>
<dbReference type="GO" id="GO:0006355">
    <property type="term" value="P:regulation of DNA-templated transcription"/>
    <property type="evidence" value="ECO:0007669"/>
    <property type="project" value="InterPro"/>
</dbReference>
<evidence type="ECO:0000313" key="3">
    <source>
        <dbReference type="RefSeq" id="XP_013924907.1"/>
    </source>
</evidence>
<dbReference type="Pfam" id="PF01352">
    <property type="entry name" value="KRAB"/>
    <property type="match status" value="1"/>
</dbReference>
<dbReference type="InterPro" id="IPR050169">
    <property type="entry name" value="Krueppel_C2H2_ZnF"/>
</dbReference>
<dbReference type="Gene3D" id="6.10.140.140">
    <property type="match status" value="1"/>
</dbReference>
<dbReference type="PANTHER" id="PTHR23232:SF156">
    <property type="entry name" value="KRAB DOMAIN-CONTAINING PROTEIN"/>
    <property type="match status" value="1"/>
</dbReference>
<dbReference type="SMART" id="SM00349">
    <property type="entry name" value="KRAB"/>
    <property type="match status" value="1"/>
</dbReference>
<name>A0A6I9YKZ7_9SAUR</name>
<gene>
    <name evidence="3" type="primary">LOC106551338</name>
</gene>
<reference evidence="3" key="1">
    <citation type="submission" date="2025-08" db="UniProtKB">
        <authorList>
            <consortium name="RefSeq"/>
        </authorList>
    </citation>
    <scope>IDENTIFICATION</scope>
    <source>
        <tissue evidence="3">Skeletal muscle</tissue>
    </source>
</reference>
<organism evidence="2 3">
    <name type="scientific">Thamnophis sirtalis</name>
    <dbReference type="NCBI Taxonomy" id="35019"/>
    <lineage>
        <taxon>Eukaryota</taxon>
        <taxon>Metazoa</taxon>
        <taxon>Chordata</taxon>
        <taxon>Craniata</taxon>
        <taxon>Vertebrata</taxon>
        <taxon>Euteleostomi</taxon>
        <taxon>Lepidosauria</taxon>
        <taxon>Squamata</taxon>
        <taxon>Bifurcata</taxon>
        <taxon>Unidentata</taxon>
        <taxon>Episquamata</taxon>
        <taxon>Toxicofera</taxon>
        <taxon>Serpentes</taxon>
        <taxon>Colubroidea</taxon>
        <taxon>Colubridae</taxon>
        <taxon>Natricinae</taxon>
        <taxon>Thamnophis</taxon>
    </lineage>
</organism>
<dbReference type="RefSeq" id="XP_013924907.1">
    <property type="nucleotide sequence ID" value="XM_014069432.1"/>
</dbReference>
<dbReference type="AlphaFoldDB" id="A0A6I9YKZ7"/>
<sequence>MSINYGFPPSACISSPSLWRSGILRKGRIQHIPLWKGSLKKIQVRTREVGPVSFEEVAVYFSEGEWSQLDPDQKALHWEIMLENHRNMASLGNDGQENKDSGEPFQVIIAGDRMETSAIGMEIERDEKNQPDSWN</sequence>
<dbReference type="Proteomes" id="UP000504617">
    <property type="component" value="Unplaced"/>
</dbReference>
<feature type="domain" description="KRAB" evidence="1">
    <location>
        <begin position="52"/>
        <end position="135"/>
    </location>
</feature>
<dbReference type="OrthoDB" id="9049608at2759"/>
<keyword evidence="2" id="KW-1185">Reference proteome</keyword>
<protein>
    <submittedName>
        <fullName evidence="3">Zinc finger protein 766-like isoform X2</fullName>
    </submittedName>
</protein>
<dbReference type="PANTHER" id="PTHR23232">
    <property type="entry name" value="KRAB DOMAIN C2H2 ZINC FINGER"/>
    <property type="match status" value="1"/>
</dbReference>
<dbReference type="CDD" id="cd07765">
    <property type="entry name" value="KRAB_A-box"/>
    <property type="match status" value="1"/>
</dbReference>